<evidence type="ECO:0000256" key="1">
    <source>
        <dbReference type="ARBA" id="ARBA00004651"/>
    </source>
</evidence>
<dbReference type="GO" id="GO:0022857">
    <property type="term" value="F:transmembrane transporter activity"/>
    <property type="evidence" value="ECO:0007669"/>
    <property type="project" value="InterPro"/>
</dbReference>
<evidence type="ECO:0000256" key="8">
    <source>
        <dbReference type="ARBA" id="ARBA00022989"/>
    </source>
</evidence>
<evidence type="ECO:0000256" key="10">
    <source>
        <dbReference type="ARBA" id="ARBA00023136"/>
    </source>
</evidence>
<feature type="transmembrane region" description="Helical" evidence="11">
    <location>
        <begin position="53"/>
        <end position="72"/>
    </location>
</feature>
<dbReference type="GO" id="GO:0005886">
    <property type="term" value="C:plasma membrane"/>
    <property type="evidence" value="ECO:0007669"/>
    <property type="project" value="UniProtKB-SubCell"/>
</dbReference>
<evidence type="ECO:0000313" key="14">
    <source>
        <dbReference type="Proteomes" id="UP000070250"/>
    </source>
</evidence>
<keyword evidence="3" id="KW-0444">Lipid biosynthesis</keyword>
<protein>
    <recommendedName>
        <fullName evidence="12">EamA domain-containing protein</fullName>
    </recommendedName>
</protein>
<keyword evidence="2" id="KW-1003">Cell membrane</keyword>
<dbReference type="PANTHER" id="PTHR30561">
    <property type="entry name" value="SMR FAMILY PROTON-DEPENDENT DRUG EFFLUX TRANSPORTER SUGE"/>
    <property type="match status" value="1"/>
</dbReference>
<evidence type="ECO:0000256" key="3">
    <source>
        <dbReference type="ARBA" id="ARBA00022516"/>
    </source>
</evidence>
<dbReference type="Gene3D" id="1.10.3730.20">
    <property type="match status" value="1"/>
</dbReference>
<feature type="transmembrane region" description="Helical" evidence="11">
    <location>
        <begin position="104"/>
        <end position="121"/>
    </location>
</feature>
<dbReference type="Proteomes" id="UP000070250">
    <property type="component" value="Chromosome"/>
</dbReference>
<keyword evidence="14" id="KW-1185">Reference proteome</keyword>
<evidence type="ECO:0000313" key="13">
    <source>
        <dbReference type="EMBL" id="AMN46468.1"/>
    </source>
</evidence>
<sequence>MKLTDFVWLFSGVVLNTGAQMSLKTATRVTGPIGTTGASWSVATTSLTQAPCFWLALCAYGLSVLVWVIGLSRVPVSQAYPILSLGYVLTAALAWPLLGEMVPLQRFAGILVIVLGVWIVVRT</sequence>
<evidence type="ECO:0000256" key="2">
    <source>
        <dbReference type="ARBA" id="ARBA00022475"/>
    </source>
</evidence>
<dbReference type="AlphaFoldDB" id="A0A127FA38"/>
<organism evidence="13 14">
    <name type="scientific">Steroidobacter denitrificans</name>
    <dbReference type="NCBI Taxonomy" id="465721"/>
    <lineage>
        <taxon>Bacteria</taxon>
        <taxon>Pseudomonadati</taxon>
        <taxon>Pseudomonadota</taxon>
        <taxon>Gammaproteobacteria</taxon>
        <taxon>Steroidobacterales</taxon>
        <taxon>Steroidobacteraceae</taxon>
        <taxon>Steroidobacter</taxon>
    </lineage>
</organism>
<accession>A0A127FA38</accession>
<evidence type="ECO:0000256" key="7">
    <source>
        <dbReference type="ARBA" id="ARBA00022985"/>
    </source>
</evidence>
<evidence type="ECO:0000256" key="5">
    <source>
        <dbReference type="ARBA" id="ARBA00022556"/>
    </source>
</evidence>
<dbReference type="Pfam" id="PF00892">
    <property type="entry name" value="EamA"/>
    <property type="match status" value="1"/>
</dbReference>
<keyword evidence="9" id="KW-0443">Lipid metabolism</keyword>
<evidence type="ECO:0000256" key="11">
    <source>
        <dbReference type="SAM" id="Phobius"/>
    </source>
</evidence>
<dbReference type="PANTHER" id="PTHR30561:SF9">
    <property type="entry name" value="4-AMINO-4-DEOXY-L-ARABINOSE-PHOSPHOUNDECAPRENOL FLIPPASE SUBUNIT ARNF-RELATED"/>
    <property type="match status" value="1"/>
</dbReference>
<proteinExistence type="predicted"/>
<comment type="subcellular location">
    <subcellularLocation>
        <location evidence="1">Cell membrane</location>
        <topology evidence="1">Multi-pass membrane protein</topology>
    </subcellularLocation>
</comment>
<dbReference type="InterPro" id="IPR000390">
    <property type="entry name" value="Small_drug/metabolite_transptr"/>
</dbReference>
<dbReference type="STRING" id="465721.ACG33_05005"/>
<dbReference type="RefSeq" id="WP_066919228.1">
    <property type="nucleotide sequence ID" value="NZ_CP011971.1"/>
</dbReference>
<dbReference type="InterPro" id="IPR037185">
    <property type="entry name" value="EmrE-like"/>
</dbReference>
<evidence type="ECO:0000259" key="12">
    <source>
        <dbReference type="Pfam" id="PF00892"/>
    </source>
</evidence>
<evidence type="ECO:0000256" key="6">
    <source>
        <dbReference type="ARBA" id="ARBA00022692"/>
    </source>
</evidence>
<feature type="transmembrane region" description="Helical" evidence="11">
    <location>
        <begin position="79"/>
        <end position="98"/>
    </location>
</feature>
<keyword evidence="6 11" id="KW-0812">Transmembrane</keyword>
<dbReference type="EMBL" id="CP011971">
    <property type="protein sequence ID" value="AMN46468.1"/>
    <property type="molecule type" value="Genomic_DNA"/>
</dbReference>
<evidence type="ECO:0000256" key="9">
    <source>
        <dbReference type="ARBA" id="ARBA00023098"/>
    </source>
</evidence>
<gene>
    <name evidence="13" type="ORF">ACG33_05005</name>
</gene>
<keyword evidence="7" id="KW-0448">Lipopolysaccharide biosynthesis</keyword>
<reference evidence="13 14" key="1">
    <citation type="submission" date="2015-06" db="EMBL/GenBank/DDBJ databases">
        <title>A Comprehensive Approach to Explore the Metabolic and Phylogenetic Diversity of Bacterial Steroid Degradation in the Environment: Testosterone as an Example.</title>
        <authorList>
            <person name="Yang F.-C."/>
            <person name="Chen Y.-L."/>
            <person name="Yu C.-P."/>
            <person name="Tang S.-L."/>
            <person name="Wang P.-H."/>
            <person name="Ismail W."/>
            <person name="Wang C.-H."/>
            <person name="Yang C.-Y."/>
            <person name="Chiang Y.-R."/>
        </authorList>
    </citation>
    <scope>NUCLEOTIDE SEQUENCE [LARGE SCALE GENOMIC DNA]</scope>
    <source>
        <strain evidence="13 14">DSM 18526</strain>
    </source>
</reference>
<dbReference type="OrthoDB" id="6058674at2"/>
<keyword evidence="8 11" id="KW-1133">Transmembrane helix</keyword>
<evidence type="ECO:0000256" key="4">
    <source>
        <dbReference type="ARBA" id="ARBA00022519"/>
    </source>
</evidence>
<dbReference type="KEGG" id="sdf:ACG33_05005"/>
<name>A0A127FA38_STEDE</name>
<dbReference type="InterPro" id="IPR000620">
    <property type="entry name" value="EamA_dom"/>
</dbReference>
<keyword evidence="4" id="KW-0997">Cell inner membrane</keyword>
<dbReference type="GO" id="GO:0009103">
    <property type="term" value="P:lipopolysaccharide biosynthetic process"/>
    <property type="evidence" value="ECO:0007669"/>
    <property type="project" value="UniProtKB-KW"/>
</dbReference>
<feature type="domain" description="EamA" evidence="12">
    <location>
        <begin position="53"/>
        <end position="121"/>
    </location>
</feature>
<dbReference type="SUPFAM" id="SSF103481">
    <property type="entry name" value="Multidrug resistance efflux transporter EmrE"/>
    <property type="match status" value="1"/>
</dbReference>
<keyword evidence="10 11" id="KW-0472">Membrane</keyword>
<keyword evidence="5" id="KW-0441">Lipid A biosynthesis</keyword>
<dbReference type="GO" id="GO:0009245">
    <property type="term" value="P:lipid A biosynthetic process"/>
    <property type="evidence" value="ECO:0007669"/>
    <property type="project" value="UniProtKB-KW"/>
</dbReference>